<evidence type="ECO:0000256" key="1">
    <source>
        <dbReference type="ARBA" id="ARBA00000085"/>
    </source>
</evidence>
<feature type="transmembrane region" description="Helical" evidence="9">
    <location>
        <begin position="224"/>
        <end position="243"/>
    </location>
</feature>
<keyword evidence="12" id="KW-1185">Reference proteome</keyword>
<comment type="caution">
    <text evidence="11">The sequence shown here is derived from an EMBL/GenBank/DDBJ whole genome shotgun (WGS) entry which is preliminary data.</text>
</comment>
<evidence type="ECO:0000313" key="11">
    <source>
        <dbReference type="EMBL" id="MBS4201315.1"/>
    </source>
</evidence>
<dbReference type="PANTHER" id="PTHR24421">
    <property type="entry name" value="NITRATE/NITRITE SENSOR PROTEIN NARX-RELATED"/>
    <property type="match status" value="1"/>
</dbReference>
<keyword evidence="9" id="KW-0812">Transmembrane</keyword>
<evidence type="ECO:0000256" key="3">
    <source>
        <dbReference type="ARBA" id="ARBA00022553"/>
    </source>
</evidence>
<keyword evidence="4" id="KW-0808">Transferase</keyword>
<dbReference type="PANTHER" id="PTHR24421:SF10">
    <property type="entry name" value="NITRATE_NITRITE SENSOR PROTEIN NARQ"/>
    <property type="match status" value="1"/>
</dbReference>
<keyword evidence="7" id="KW-0067">ATP-binding</keyword>
<evidence type="ECO:0000256" key="5">
    <source>
        <dbReference type="ARBA" id="ARBA00022741"/>
    </source>
</evidence>
<dbReference type="RefSeq" id="WP_213111804.1">
    <property type="nucleotide sequence ID" value="NZ_JAGYPJ010000001.1"/>
</dbReference>
<feature type="transmembrane region" description="Helical" evidence="9">
    <location>
        <begin position="190"/>
        <end position="212"/>
    </location>
</feature>
<dbReference type="SUPFAM" id="SSF55874">
    <property type="entry name" value="ATPase domain of HSP90 chaperone/DNA topoisomerase II/histidine kinase"/>
    <property type="match status" value="1"/>
</dbReference>
<keyword evidence="6 11" id="KW-0418">Kinase</keyword>
<dbReference type="Pfam" id="PF07730">
    <property type="entry name" value="HisKA_3"/>
    <property type="match status" value="1"/>
</dbReference>
<proteinExistence type="predicted"/>
<dbReference type="AlphaFoldDB" id="A0A942TN59"/>
<dbReference type="Pfam" id="PF02518">
    <property type="entry name" value="HATPase_c"/>
    <property type="match status" value="1"/>
</dbReference>
<dbReference type="InterPro" id="IPR029016">
    <property type="entry name" value="GAF-like_dom_sf"/>
</dbReference>
<evidence type="ECO:0000256" key="4">
    <source>
        <dbReference type="ARBA" id="ARBA00022679"/>
    </source>
</evidence>
<dbReference type="SUPFAM" id="SSF55781">
    <property type="entry name" value="GAF domain-like"/>
    <property type="match status" value="1"/>
</dbReference>
<feature type="transmembrane region" description="Helical" evidence="9">
    <location>
        <begin position="12"/>
        <end position="34"/>
    </location>
</feature>
<sequence>MNKDFNKILNNIIKFMWIITALISVGLFFFSVFIQHTIYQVPCPTSGCIDFAQLTLEESAELQTIGISLISYSWFKTIMNFIIGFGFFSAGIFLFLKNSSDKFITFTSMIIIAYGANFGMDTLSQAFPNIMVMTNYIDFVASGIVVFLFIFPDGRFVPKWTIGIAALWMIFSYSRIFMPDSILNPELWPFWLDIVGWMGFYLLVFYAQLYRFRKVSNSVQKQQAKWLIVSIIIIILHIGWIGIFGDEQTAILKVITPLMITTIIIIPVSLAISILQYKLWNLDIYINRFVLYIMLSSLVAIIYASIVGLLGTIFQIGGFFVSFIAVGVIAILFQPIKGKLQDAINRLMYGESRSPYAALSMLGQKLEATSDTRTVLSSVVETMSQVLKLPYAAIYLFTENSFQLAAEYGYLNTSPKRINLVYQKDVVGELVLGTRDLNEGFSDYEQRLIQDLVRQVGMAVYSVKVTTDLMKSRENLVKAREEERKRIRRDLHDGLGPQLASLGMNIEAARNLYQINHKAGDELLITTHKQLKDAINDIRQLVYDLRPPILDELGLTFAINELVRQYSNSEINFQVSVPPSVSTLPAAIEIATYRIIQESVSNVIRHSDATECIINITINNFLKIEITDNGKGISFISKKGIGMASMRERTEELNGTFHVISTPEQGVSIQAAFPFVDKGA</sequence>
<dbReference type="Gene3D" id="3.30.450.40">
    <property type="match status" value="1"/>
</dbReference>
<keyword evidence="8" id="KW-0902">Two-component regulatory system</keyword>
<evidence type="ECO:0000256" key="6">
    <source>
        <dbReference type="ARBA" id="ARBA00022777"/>
    </source>
</evidence>
<dbReference type="EC" id="2.7.13.3" evidence="2"/>
<accession>A0A942TN59</accession>
<feature type="domain" description="Histidine kinase/HSP90-like ATPase" evidence="10">
    <location>
        <begin position="587"/>
        <end position="677"/>
    </location>
</feature>
<dbReference type="GO" id="GO:0000155">
    <property type="term" value="F:phosphorelay sensor kinase activity"/>
    <property type="evidence" value="ECO:0007669"/>
    <property type="project" value="InterPro"/>
</dbReference>
<dbReference type="InterPro" id="IPR003594">
    <property type="entry name" value="HATPase_dom"/>
</dbReference>
<dbReference type="InterPro" id="IPR036890">
    <property type="entry name" value="HATPase_C_sf"/>
</dbReference>
<name>A0A942TN59_9BACI</name>
<reference evidence="11 12" key="1">
    <citation type="submission" date="2021-05" db="EMBL/GenBank/DDBJ databases">
        <title>Novel Bacillus species.</title>
        <authorList>
            <person name="Liu G."/>
        </authorList>
    </citation>
    <scope>NUCLEOTIDE SEQUENCE [LARGE SCALE GENOMIC DNA]</scope>
    <source>
        <strain evidence="11 12">FJAT-49732</strain>
    </source>
</reference>
<evidence type="ECO:0000259" key="10">
    <source>
        <dbReference type="SMART" id="SM00387"/>
    </source>
</evidence>
<gene>
    <name evidence="11" type="ORF">KHA93_16890</name>
</gene>
<feature type="transmembrane region" description="Helical" evidence="9">
    <location>
        <begin position="313"/>
        <end position="333"/>
    </location>
</feature>
<dbReference type="EMBL" id="JAGYPJ010000001">
    <property type="protein sequence ID" value="MBS4201315.1"/>
    <property type="molecule type" value="Genomic_DNA"/>
</dbReference>
<dbReference type="Gene3D" id="1.20.5.1930">
    <property type="match status" value="1"/>
</dbReference>
<dbReference type="GO" id="GO:0046983">
    <property type="term" value="F:protein dimerization activity"/>
    <property type="evidence" value="ECO:0007669"/>
    <property type="project" value="InterPro"/>
</dbReference>
<dbReference type="CDD" id="cd16917">
    <property type="entry name" value="HATPase_UhpB-NarQ-NarX-like"/>
    <property type="match status" value="1"/>
</dbReference>
<dbReference type="GO" id="GO:0016020">
    <property type="term" value="C:membrane"/>
    <property type="evidence" value="ECO:0007669"/>
    <property type="project" value="InterPro"/>
</dbReference>
<dbReference type="GO" id="GO:0005524">
    <property type="term" value="F:ATP binding"/>
    <property type="evidence" value="ECO:0007669"/>
    <property type="project" value="UniProtKB-KW"/>
</dbReference>
<keyword evidence="5" id="KW-0547">Nucleotide-binding</keyword>
<evidence type="ECO:0000256" key="8">
    <source>
        <dbReference type="ARBA" id="ARBA00023012"/>
    </source>
</evidence>
<feature type="transmembrane region" description="Helical" evidence="9">
    <location>
        <begin position="160"/>
        <end position="178"/>
    </location>
</feature>
<dbReference type="Gene3D" id="3.30.565.10">
    <property type="entry name" value="Histidine kinase-like ATPase, C-terminal domain"/>
    <property type="match status" value="1"/>
</dbReference>
<keyword evidence="3" id="KW-0597">Phosphoprotein</keyword>
<comment type="catalytic activity">
    <reaction evidence="1">
        <text>ATP + protein L-histidine = ADP + protein N-phospho-L-histidine.</text>
        <dbReference type="EC" id="2.7.13.3"/>
    </reaction>
</comment>
<dbReference type="Proteomes" id="UP000682713">
    <property type="component" value="Unassembled WGS sequence"/>
</dbReference>
<keyword evidence="9" id="KW-1133">Transmembrane helix</keyword>
<dbReference type="SMART" id="SM00387">
    <property type="entry name" value="HATPase_c"/>
    <property type="match status" value="1"/>
</dbReference>
<feature type="transmembrane region" description="Helical" evidence="9">
    <location>
        <begin position="103"/>
        <end position="120"/>
    </location>
</feature>
<dbReference type="InterPro" id="IPR011712">
    <property type="entry name" value="Sig_transdc_His_kin_sub3_dim/P"/>
</dbReference>
<evidence type="ECO:0000256" key="7">
    <source>
        <dbReference type="ARBA" id="ARBA00022840"/>
    </source>
</evidence>
<protein>
    <recommendedName>
        <fullName evidence="2">histidine kinase</fullName>
        <ecNumber evidence="2">2.7.13.3</ecNumber>
    </recommendedName>
</protein>
<organism evidence="11 12">
    <name type="scientific">Lederbergia citrisecunda</name>
    <dbReference type="NCBI Taxonomy" id="2833583"/>
    <lineage>
        <taxon>Bacteria</taxon>
        <taxon>Bacillati</taxon>
        <taxon>Bacillota</taxon>
        <taxon>Bacilli</taxon>
        <taxon>Bacillales</taxon>
        <taxon>Bacillaceae</taxon>
        <taxon>Lederbergia</taxon>
    </lineage>
</organism>
<keyword evidence="9" id="KW-0472">Membrane</keyword>
<feature type="transmembrane region" description="Helical" evidence="9">
    <location>
        <begin position="255"/>
        <end position="277"/>
    </location>
</feature>
<feature type="transmembrane region" description="Helical" evidence="9">
    <location>
        <begin position="126"/>
        <end position="151"/>
    </location>
</feature>
<evidence type="ECO:0000256" key="2">
    <source>
        <dbReference type="ARBA" id="ARBA00012438"/>
    </source>
</evidence>
<evidence type="ECO:0000256" key="9">
    <source>
        <dbReference type="SAM" id="Phobius"/>
    </source>
</evidence>
<dbReference type="InterPro" id="IPR050482">
    <property type="entry name" value="Sensor_HK_TwoCompSys"/>
</dbReference>
<evidence type="ECO:0000313" key="12">
    <source>
        <dbReference type="Proteomes" id="UP000682713"/>
    </source>
</evidence>
<feature type="transmembrane region" description="Helical" evidence="9">
    <location>
        <begin position="289"/>
        <end position="307"/>
    </location>
</feature>
<feature type="transmembrane region" description="Helical" evidence="9">
    <location>
        <begin position="78"/>
        <end position="96"/>
    </location>
</feature>